<evidence type="ECO:0000256" key="10">
    <source>
        <dbReference type="ARBA" id="ARBA00047340"/>
    </source>
</evidence>
<evidence type="ECO:0000256" key="2">
    <source>
        <dbReference type="ARBA" id="ARBA00005049"/>
    </source>
</evidence>
<evidence type="ECO:0000256" key="4">
    <source>
        <dbReference type="ARBA" id="ARBA00011991"/>
    </source>
</evidence>
<name>A0A1T5AWL8_9FIRM</name>
<evidence type="ECO:0000256" key="9">
    <source>
        <dbReference type="ARBA" id="ARBA00030686"/>
    </source>
</evidence>
<dbReference type="Gene3D" id="3.40.50.10210">
    <property type="match status" value="1"/>
</dbReference>
<comment type="similarity">
    <text evidence="3 11">Belongs to the CobT family.</text>
</comment>
<dbReference type="CDD" id="cd02439">
    <property type="entry name" value="DMB-PRT_CobT"/>
    <property type="match status" value="1"/>
</dbReference>
<evidence type="ECO:0000256" key="5">
    <source>
        <dbReference type="ARBA" id="ARBA00015486"/>
    </source>
</evidence>
<dbReference type="Pfam" id="PF02277">
    <property type="entry name" value="DBI_PRT"/>
    <property type="match status" value="1"/>
</dbReference>
<comment type="pathway">
    <text evidence="2 11">Nucleoside biosynthesis; alpha-ribazole biosynthesis; alpha-ribazole from 5,6-dimethylbenzimidazole: step 1/2.</text>
</comment>
<feature type="active site" description="Proton acceptor" evidence="11">
    <location>
        <position position="317"/>
    </location>
</feature>
<comment type="function">
    <text evidence="1 11">Catalyzes the synthesis of alpha-ribazole-5'-phosphate from nicotinate mononucleotide (NAMN) and 5,6-dimethylbenzimidazole (DMB).</text>
</comment>
<dbReference type="GO" id="GO:0009236">
    <property type="term" value="P:cobalamin biosynthetic process"/>
    <property type="evidence" value="ECO:0007669"/>
    <property type="project" value="UniProtKB-UniRule"/>
</dbReference>
<dbReference type="InterPro" id="IPR036087">
    <property type="entry name" value="Nict_dMeBzImd_PRibTrfase_sf"/>
</dbReference>
<evidence type="ECO:0000256" key="8">
    <source>
        <dbReference type="ARBA" id="ARBA00022679"/>
    </source>
</evidence>
<evidence type="ECO:0000256" key="3">
    <source>
        <dbReference type="ARBA" id="ARBA00007110"/>
    </source>
</evidence>
<proteinExistence type="inferred from homology"/>
<protein>
    <recommendedName>
        <fullName evidence="5 11">Nicotinate-nucleotide--dimethylbenzimidazole phosphoribosyltransferase</fullName>
        <shortName evidence="11">NN:DBI PRT</shortName>
        <ecNumber evidence="4 11">2.4.2.21</ecNumber>
    </recommendedName>
    <alternativeName>
        <fullName evidence="9 11">N(1)-alpha-phosphoribosyltransferase</fullName>
    </alternativeName>
</protein>
<dbReference type="GO" id="GO:0008939">
    <property type="term" value="F:nicotinate-nucleotide-dimethylbenzimidazole phosphoribosyltransferase activity"/>
    <property type="evidence" value="ECO:0007669"/>
    <property type="project" value="UniProtKB-UniRule"/>
</dbReference>
<dbReference type="PANTHER" id="PTHR43463">
    <property type="entry name" value="NICOTINATE-NUCLEOTIDE--DIMETHYLBENZIMIDAZOLE PHOSPHORIBOSYLTRANSFERASE"/>
    <property type="match status" value="1"/>
</dbReference>
<dbReference type="Proteomes" id="UP000243406">
    <property type="component" value="Unassembled WGS sequence"/>
</dbReference>
<sequence length="348" mass="37345">MELFKSTIASITNLNEEMMKKAQERQDLLIKPKGSLGKLEEISIQLAGIYGQDFYDTTKKAIIAFAGDHGVYEEGVAPNAQEITKIQIPNYVRKITGVGALARFANADVYGVDVGVNCDELLPGVINRKIRKGTSNMAKGPAMSYEEAIFSIEIGIEETNKLIDAGYRVIGVGEMGIANTTPTSAIISVYGDYEPIEVTGIGAGLNSEGVIHKANVIKKSIELNAPDKNDPVDVLAKVGGFEIGAMTGAILACASRNIPVVLDGVISYASAILAIKLNPLSKLYMIPSHFSAEPASKKAFDLLELSPMLQMDMRLGEGSGAALCFNIIEAANFTYKNMYTFEEAGFTV</sequence>
<dbReference type="AlphaFoldDB" id="A0A1T5AWL8"/>
<dbReference type="EC" id="2.4.2.21" evidence="4 11"/>
<evidence type="ECO:0000313" key="12">
    <source>
        <dbReference type="EMBL" id="SKB39388.1"/>
    </source>
</evidence>
<keyword evidence="6 11" id="KW-0169">Cobalamin biosynthesis</keyword>
<dbReference type="NCBIfam" id="NF000996">
    <property type="entry name" value="PRK00105.1"/>
    <property type="match status" value="1"/>
</dbReference>
<dbReference type="InterPro" id="IPR023195">
    <property type="entry name" value="Nict_dMeBzImd_PRibTrfase_N"/>
</dbReference>
<accession>A0A1T5AWL8</accession>
<dbReference type="Gene3D" id="1.10.1610.10">
    <property type="match status" value="1"/>
</dbReference>
<dbReference type="NCBIfam" id="TIGR03160">
    <property type="entry name" value="cobT_DBIPRT"/>
    <property type="match status" value="1"/>
</dbReference>
<dbReference type="UniPathway" id="UPA00061">
    <property type="reaction ID" value="UER00516"/>
</dbReference>
<evidence type="ECO:0000256" key="7">
    <source>
        <dbReference type="ARBA" id="ARBA00022676"/>
    </source>
</evidence>
<comment type="catalytic activity">
    <reaction evidence="10 11">
        <text>5,6-dimethylbenzimidazole + nicotinate beta-D-ribonucleotide = alpha-ribazole 5'-phosphate + nicotinate + H(+)</text>
        <dbReference type="Rhea" id="RHEA:11196"/>
        <dbReference type="ChEBI" id="CHEBI:15378"/>
        <dbReference type="ChEBI" id="CHEBI:15890"/>
        <dbReference type="ChEBI" id="CHEBI:32544"/>
        <dbReference type="ChEBI" id="CHEBI:57502"/>
        <dbReference type="ChEBI" id="CHEBI:57918"/>
        <dbReference type="EC" id="2.4.2.21"/>
    </reaction>
</comment>
<dbReference type="FunFam" id="3.40.50.10210:FF:000001">
    <property type="entry name" value="Nicotinate-nucleotide--dimethylbenzimidazole phosphoribosyltransferase"/>
    <property type="match status" value="1"/>
</dbReference>
<evidence type="ECO:0000313" key="13">
    <source>
        <dbReference type="Proteomes" id="UP000243406"/>
    </source>
</evidence>
<dbReference type="OrthoDB" id="9781491at2"/>
<keyword evidence="13" id="KW-1185">Reference proteome</keyword>
<keyword evidence="8 11" id="KW-0808">Transferase</keyword>
<organism evidence="12 13">
    <name type="scientific">Acetoanaerobium noterae</name>
    <dbReference type="NCBI Taxonomy" id="745369"/>
    <lineage>
        <taxon>Bacteria</taxon>
        <taxon>Bacillati</taxon>
        <taxon>Bacillota</taxon>
        <taxon>Clostridia</taxon>
        <taxon>Peptostreptococcales</taxon>
        <taxon>Filifactoraceae</taxon>
        <taxon>Acetoanaerobium</taxon>
    </lineage>
</organism>
<evidence type="ECO:0000256" key="6">
    <source>
        <dbReference type="ARBA" id="ARBA00022573"/>
    </source>
</evidence>
<dbReference type="SUPFAM" id="SSF52733">
    <property type="entry name" value="Nicotinate mononucleotide:5,6-dimethylbenzimidazole phosphoribosyltransferase (CobT)"/>
    <property type="match status" value="1"/>
</dbReference>
<dbReference type="RefSeq" id="WP_079589134.1">
    <property type="nucleotide sequence ID" value="NZ_FUYN01000002.1"/>
</dbReference>
<keyword evidence="7 11" id="KW-0328">Glycosyltransferase</keyword>
<dbReference type="HAMAP" id="MF_00230">
    <property type="entry name" value="CobT"/>
    <property type="match status" value="1"/>
</dbReference>
<gene>
    <name evidence="11" type="primary">cobT</name>
    <name evidence="12" type="ORF">SAMN02745120_1234</name>
</gene>
<dbReference type="InterPro" id="IPR017846">
    <property type="entry name" value="Nict_dMeBzImd_PRibTrfase_bact"/>
</dbReference>
<dbReference type="InterPro" id="IPR003200">
    <property type="entry name" value="Nict_dMeBzImd_PRibTrfase"/>
</dbReference>
<evidence type="ECO:0000256" key="11">
    <source>
        <dbReference type="HAMAP-Rule" id="MF_00230"/>
    </source>
</evidence>
<dbReference type="EMBL" id="FUYN01000002">
    <property type="protein sequence ID" value="SKB39388.1"/>
    <property type="molecule type" value="Genomic_DNA"/>
</dbReference>
<evidence type="ECO:0000256" key="1">
    <source>
        <dbReference type="ARBA" id="ARBA00002197"/>
    </source>
</evidence>
<dbReference type="PANTHER" id="PTHR43463:SF1">
    <property type="entry name" value="NICOTINATE-NUCLEOTIDE--DIMETHYLBENZIMIDAZOLE PHOSPHORIBOSYLTRANSFERASE"/>
    <property type="match status" value="1"/>
</dbReference>
<reference evidence="13" key="1">
    <citation type="submission" date="2017-02" db="EMBL/GenBank/DDBJ databases">
        <authorList>
            <person name="Varghese N."/>
            <person name="Submissions S."/>
        </authorList>
    </citation>
    <scope>NUCLEOTIDE SEQUENCE [LARGE SCALE GENOMIC DNA]</scope>
    <source>
        <strain evidence="13">ATCC 35199</strain>
    </source>
</reference>